<dbReference type="PANTHER" id="PTHR35372:SF2">
    <property type="entry name" value="SF3 HELICASE DOMAIN-CONTAINING PROTEIN"/>
    <property type="match status" value="1"/>
</dbReference>
<protein>
    <submittedName>
        <fullName evidence="5">Phage/plasmid primase, P4 family</fullName>
    </submittedName>
</protein>
<dbReference type="InterPro" id="IPR051620">
    <property type="entry name" value="ORF904-like_C"/>
</dbReference>
<dbReference type="Gene3D" id="3.40.50.300">
    <property type="entry name" value="P-loop containing nucleotide triphosphate hydrolases"/>
    <property type="match status" value="1"/>
</dbReference>
<dbReference type="Proteomes" id="UP001597373">
    <property type="component" value="Unassembled WGS sequence"/>
</dbReference>
<dbReference type="Gene3D" id="3.30.720.160">
    <property type="entry name" value="Bifunctional DNA primase/polymerase, N-terminal"/>
    <property type="match status" value="1"/>
</dbReference>
<evidence type="ECO:0000256" key="2">
    <source>
        <dbReference type="ARBA" id="ARBA00022801"/>
    </source>
</evidence>
<dbReference type="Pfam" id="PF19263">
    <property type="entry name" value="DUF5906"/>
    <property type="match status" value="1"/>
</dbReference>
<dbReference type="InterPro" id="IPR006500">
    <property type="entry name" value="Helicase_put_C_phage/plasmid"/>
</dbReference>
<dbReference type="PROSITE" id="PS51206">
    <property type="entry name" value="SF3_HELICASE_1"/>
    <property type="match status" value="1"/>
</dbReference>
<dbReference type="RefSeq" id="WP_345097610.1">
    <property type="nucleotide sequence ID" value="NZ_BAABGS010000003.1"/>
</dbReference>
<reference evidence="6" key="1">
    <citation type="journal article" date="2019" name="Int. J. Syst. Evol. Microbiol.">
        <title>The Global Catalogue of Microorganisms (GCM) 10K type strain sequencing project: providing services to taxonomists for standard genome sequencing and annotation.</title>
        <authorList>
            <consortium name="The Broad Institute Genomics Platform"/>
            <consortium name="The Broad Institute Genome Sequencing Center for Infectious Disease"/>
            <person name="Wu L."/>
            <person name="Ma J."/>
        </authorList>
    </citation>
    <scope>NUCLEOTIDE SEQUENCE [LARGE SCALE GENOMIC DNA]</scope>
    <source>
        <strain evidence="6">KCTC 23707</strain>
    </source>
</reference>
<dbReference type="Pfam" id="PF08706">
    <property type="entry name" value="D5_N"/>
    <property type="match status" value="1"/>
</dbReference>
<dbReference type="EMBL" id="JBHUIR010000002">
    <property type="protein sequence ID" value="MFD2258226.1"/>
    <property type="molecule type" value="Genomic_DNA"/>
</dbReference>
<evidence type="ECO:0000259" key="4">
    <source>
        <dbReference type="PROSITE" id="PS51206"/>
    </source>
</evidence>
<evidence type="ECO:0000256" key="3">
    <source>
        <dbReference type="ARBA" id="ARBA00022840"/>
    </source>
</evidence>
<dbReference type="InterPro" id="IPR045455">
    <property type="entry name" value="NrS-1_pol-like_helicase"/>
</dbReference>
<comment type="caution">
    <text evidence="5">The sequence shown here is derived from an EMBL/GenBank/DDBJ whole genome shotgun (WGS) entry which is preliminary data.</text>
</comment>
<dbReference type="SUPFAM" id="SSF52540">
    <property type="entry name" value="P-loop containing nucleoside triphosphate hydrolases"/>
    <property type="match status" value="1"/>
</dbReference>
<keyword evidence="1" id="KW-0547">Nucleotide-binding</keyword>
<dbReference type="NCBIfam" id="TIGR01613">
    <property type="entry name" value="primase_Cterm"/>
    <property type="match status" value="1"/>
</dbReference>
<organism evidence="5 6">
    <name type="scientific">Chelativorans composti</name>
    <dbReference type="NCBI Taxonomy" id="768533"/>
    <lineage>
        <taxon>Bacteria</taxon>
        <taxon>Pseudomonadati</taxon>
        <taxon>Pseudomonadota</taxon>
        <taxon>Alphaproteobacteria</taxon>
        <taxon>Hyphomicrobiales</taxon>
        <taxon>Phyllobacteriaceae</taxon>
        <taxon>Chelativorans</taxon>
    </lineage>
</organism>
<accession>A0ABW5DDZ9</accession>
<dbReference type="InterPro" id="IPR014015">
    <property type="entry name" value="Helicase_SF3_DNA-vir"/>
</dbReference>
<gene>
    <name evidence="5" type="ORF">ACFSMZ_00390</name>
</gene>
<dbReference type="Pfam" id="PF09250">
    <property type="entry name" value="Prim-Pol"/>
    <property type="match status" value="1"/>
</dbReference>
<dbReference type="InterPro" id="IPR027417">
    <property type="entry name" value="P-loop_NTPase"/>
</dbReference>
<dbReference type="InterPro" id="IPR015330">
    <property type="entry name" value="DNA_primase/pol_bifunc_N"/>
</dbReference>
<evidence type="ECO:0000313" key="5">
    <source>
        <dbReference type="EMBL" id="MFD2258226.1"/>
    </source>
</evidence>
<evidence type="ECO:0000313" key="6">
    <source>
        <dbReference type="Proteomes" id="UP001597373"/>
    </source>
</evidence>
<dbReference type="InterPro" id="IPR014818">
    <property type="entry name" value="Phage/plasmid_primase_P4_C"/>
</dbReference>
<sequence length="804" mass="90407">MHIFRETAPKYWNAGLPAIPLMTNGKRPAINGWQRFADTFPTQDEREAWLKQFPSGNVGLPMGPCSGLVAVDIDTDDKKVLEVLDRVLPPSPWVRVGKKGMIKVYRYSGERTIRIKEASGAMICEILSKGTQFVLPPSIHPDTNRPYTANCELVSVYKALPALPADLDKTLRAALKSIGIETTSGADLKVATFVPAGTRDNSMVSMAGLMARGVLRGERTLLEALSEMKTWVENFVEQVVGDPLTVEKAQTKLIEFLVRDVTREKRKALPLGWDEGLSAEDKEQLGLTFTEDDEVWDHSRIMAFLIREFERYPEFRSPDRAKVVNIALERIACAGPAISPLEEGMLLRYIAAQSAGLFNPSELKRQLVQIRRGDFSGENHAELAEAVLNFINEFGELRYSAGKFWQWKGAFWGEKSENEILKVIAKEFGTYPAAKRQSDHTGILRVMKALCSKDLRVGDTRGVNFANGFLNEDLELEEHSPDHGMTYVLPHRYLPELAGHMPMFNQFLQDSWSEDMDFQAKVDALQEAMGATLMSAAPKFQRAICLYGVAGSGKSQVTELLRGLLPEGKTSSIPPQDWGDKFLPAEMCEKVVNFAGELSEDKYIPGDKFKSIVVGEAIHGQFKNRQPFEFEPRCAQWFASNHLPRTRDTSRGFSRRWLFLVWSRTVPEPKRITNLAEVILSSEAEAILAWAMEGYRRLKNKTDYTLPASHEEIVARMDMQNNPVKYFLDKSSDIEIDPSGVLRISLIDLFSRYNAFRSYHGIPNVVNQQRFQQEIENLGFEIVNSSGSISRIEVKGVGVARLAK</sequence>
<dbReference type="SMART" id="SM00943">
    <property type="entry name" value="Prim-Pol"/>
    <property type="match status" value="1"/>
</dbReference>
<dbReference type="PANTHER" id="PTHR35372">
    <property type="entry name" value="ATP BINDING PROTEIN-RELATED"/>
    <property type="match status" value="1"/>
</dbReference>
<keyword evidence="6" id="KW-1185">Reference proteome</keyword>
<keyword evidence="3" id="KW-0067">ATP-binding</keyword>
<dbReference type="SUPFAM" id="SSF56747">
    <property type="entry name" value="Prim-pol domain"/>
    <property type="match status" value="1"/>
</dbReference>
<proteinExistence type="predicted"/>
<dbReference type="CDD" id="cd04859">
    <property type="entry name" value="Prim_Pol"/>
    <property type="match status" value="1"/>
</dbReference>
<name>A0ABW5DDZ9_9HYPH</name>
<evidence type="ECO:0000256" key="1">
    <source>
        <dbReference type="ARBA" id="ARBA00022741"/>
    </source>
</evidence>
<keyword evidence="2" id="KW-0378">Hydrolase</keyword>
<feature type="domain" description="SF3 helicase" evidence="4">
    <location>
        <begin position="520"/>
        <end position="675"/>
    </location>
</feature>